<proteinExistence type="predicted"/>
<comment type="caution">
    <text evidence="1">The sequence shown here is derived from an EMBL/GenBank/DDBJ whole genome shotgun (WGS) entry which is preliminary data.</text>
</comment>
<gene>
    <name evidence="1" type="ORF">G9U52_31580</name>
</gene>
<dbReference type="RefSeq" id="WP_166155182.1">
    <property type="nucleotide sequence ID" value="NZ_JAAOIW010000018.1"/>
</dbReference>
<evidence type="ECO:0000313" key="1">
    <source>
        <dbReference type="EMBL" id="NHN34340.1"/>
    </source>
</evidence>
<accession>A0ABX0JCZ1</accession>
<reference evidence="1" key="1">
    <citation type="submission" date="2020-03" db="EMBL/GenBank/DDBJ databases">
        <title>Draft sequencing of Paenibacilllus sp. S3N08.</title>
        <authorList>
            <person name="Kim D.-U."/>
        </authorList>
    </citation>
    <scope>NUCLEOTIDE SEQUENCE</scope>
    <source>
        <strain evidence="1">S3N08</strain>
    </source>
</reference>
<dbReference type="EMBL" id="JAAOIW010000018">
    <property type="protein sequence ID" value="NHN34340.1"/>
    <property type="molecule type" value="Genomic_DNA"/>
</dbReference>
<sequence length="104" mass="12000">MASDQSQFAMKVTEERLSRLGITVDINHVGDNFNENLVQGHNYLKKTNVPFSLFELEGLREAMEERVTTVNAIQFTNDIDLLLDPPIHFNQIVPLIDCLWNKRK</sequence>
<organism evidence="1 2">
    <name type="scientific">Paenibacillus agricola</name>
    <dbReference type="NCBI Taxonomy" id="2716264"/>
    <lineage>
        <taxon>Bacteria</taxon>
        <taxon>Bacillati</taxon>
        <taxon>Bacillota</taxon>
        <taxon>Bacilli</taxon>
        <taxon>Bacillales</taxon>
        <taxon>Paenibacillaceae</taxon>
        <taxon>Paenibacillus</taxon>
    </lineage>
</organism>
<evidence type="ECO:0000313" key="2">
    <source>
        <dbReference type="Proteomes" id="UP001165962"/>
    </source>
</evidence>
<protein>
    <submittedName>
        <fullName evidence="1">Uncharacterized protein</fullName>
    </submittedName>
</protein>
<dbReference type="Proteomes" id="UP001165962">
    <property type="component" value="Unassembled WGS sequence"/>
</dbReference>
<keyword evidence="2" id="KW-1185">Reference proteome</keyword>
<name>A0ABX0JCZ1_9BACL</name>